<feature type="transmembrane region" description="Helical" evidence="1">
    <location>
        <begin position="21"/>
        <end position="43"/>
    </location>
</feature>
<reference evidence="2 3" key="1">
    <citation type="submission" date="2023-10" db="EMBL/GenBank/DDBJ databases">
        <title>Sorlinia euscelidii gen. nov., sp. nov., an acetic acid bacteria isolated from the gut of Euscelidius variegatus emitter.</title>
        <authorList>
            <person name="Michoud G."/>
            <person name="Marasco R."/>
            <person name="Seferji K."/>
            <person name="Gonella E."/>
            <person name="Garuglieri E."/>
            <person name="Alma A."/>
            <person name="Mapelli F."/>
            <person name="Borin S."/>
            <person name="Daffonchio D."/>
            <person name="Crotti E."/>
        </authorList>
    </citation>
    <scope>NUCLEOTIDE SEQUENCE [LARGE SCALE GENOMIC DNA]</scope>
    <source>
        <strain evidence="2 3">EV16P</strain>
    </source>
</reference>
<organism evidence="2 3">
    <name type="scientific">Sorlinia euscelidii</name>
    <dbReference type="NCBI Taxonomy" id="3081148"/>
    <lineage>
        <taxon>Bacteria</taxon>
        <taxon>Pseudomonadati</taxon>
        <taxon>Pseudomonadota</taxon>
        <taxon>Alphaproteobacteria</taxon>
        <taxon>Acetobacterales</taxon>
        <taxon>Acetobacteraceae</taxon>
        <taxon>Sorlinia</taxon>
    </lineage>
</organism>
<keyword evidence="1" id="KW-0472">Membrane</keyword>
<dbReference type="RefSeq" id="WP_394819023.1">
    <property type="nucleotide sequence ID" value="NZ_JAWJZY010000001.1"/>
</dbReference>
<comment type="caution">
    <text evidence="2">The sequence shown here is derived from an EMBL/GenBank/DDBJ whole genome shotgun (WGS) entry which is preliminary data.</text>
</comment>
<protein>
    <recommendedName>
        <fullName evidence="4">Pilus assembly protein</fullName>
    </recommendedName>
</protein>
<dbReference type="EMBL" id="JAWJZY010000001">
    <property type="protein sequence ID" value="MEE8658083.1"/>
    <property type="molecule type" value="Genomic_DNA"/>
</dbReference>
<evidence type="ECO:0000256" key="1">
    <source>
        <dbReference type="SAM" id="Phobius"/>
    </source>
</evidence>
<sequence>MMNNPPRRLRSDIRGSIALEFALTIPIILIILVGEFLFTDLMFCSMKTTLLAHTFANLESSSTTGYVTQSSVQDDFTYGTPFVINPLKAASTKLRVSGVWSDGSGNGVVDWSQAYNDAPYLKGQVVSLNVTTPPKKGVFFLMTEASYKPSLNGVFGLQLPNQISDAILTVPRNFAYISCADCS</sequence>
<proteinExistence type="predicted"/>
<name>A0ABU7U077_9PROT</name>
<dbReference type="Proteomes" id="UP001312908">
    <property type="component" value="Unassembled WGS sequence"/>
</dbReference>
<evidence type="ECO:0000313" key="2">
    <source>
        <dbReference type="EMBL" id="MEE8658083.1"/>
    </source>
</evidence>
<accession>A0ABU7U077</accession>
<gene>
    <name evidence="2" type="ORF">DOFOFD_03525</name>
</gene>
<keyword evidence="1" id="KW-0812">Transmembrane</keyword>
<evidence type="ECO:0000313" key="3">
    <source>
        <dbReference type="Proteomes" id="UP001312908"/>
    </source>
</evidence>
<evidence type="ECO:0008006" key="4">
    <source>
        <dbReference type="Google" id="ProtNLM"/>
    </source>
</evidence>
<keyword evidence="3" id="KW-1185">Reference proteome</keyword>
<keyword evidence="1" id="KW-1133">Transmembrane helix</keyword>